<protein>
    <submittedName>
        <fullName evidence="2">Candidate secreted effector</fullName>
    </submittedName>
</protein>
<evidence type="ECO:0000313" key="2">
    <source>
        <dbReference type="WBParaSite" id="Minc3s02357g29647"/>
    </source>
</evidence>
<dbReference type="WBParaSite" id="Minc3s02357g29647">
    <property type="protein sequence ID" value="Minc3s02357g29647"/>
    <property type="gene ID" value="Minc3s02357g29647"/>
</dbReference>
<organism evidence="1 2">
    <name type="scientific">Meloidogyne incognita</name>
    <name type="common">Southern root-knot nematode worm</name>
    <name type="synonym">Oxyuris incognita</name>
    <dbReference type="NCBI Taxonomy" id="6306"/>
    <lineage>
        <taxon>Eukaryota</taxon>
        <taxon>Metazoa</taxon>
        <taxon>Ecdysozoa</taxon>
        <taxon>Nematoda</taxon>
        <taxon>Chromadorea</taxon>
        <taxon>Rhabditida</taxon>
        <taxon>Tylenchina</taxon>
        <taxon>Tylenchomorpha</taxon>
        <taxon>Tylenchoidea</taxon>
        <taxon>Meloidogynidae</taxon>
        <taxon>Meloidogyninae</taxon>
        <taxon>Meloidogyne</taxon>
        <taxon>Meloidogyne incognita group</taxon>
    </lineage>
</organism>
<name>A0A914MT38_MELIC</name>
<proteinExistence type="predicted"/>
<keyword evidence="1" id="KW-1185">Reference proteome</keyword>
<reference evidence="2" key="1">
    <citation type="submission" date="2022-11" db="UniProtKB">
        <authorList>
            <consortium name="WormBaseParasite"/>
        </authorList>
    </citation>
    <scope>IDENTIFICATION</scope>
</reference>
<accession>A0A914MT38</accession>
<dbReference type="Proteomes" id="UP000887563">
    <property type="component" value="Unplaced"/>
</dbReference>
<evidence type="ECO:0000313" key="1">
    <source>
        <dbReference type="Proteomes" id="UP000887563"/>
    </source>
</evidence>
<sequence>MDRLCSGFCVERSMDPKASKRCRIESWRNGTRQFTSDTKEMDTTRTINSFLLNLKSCKNSKVKICEDYSLLFVCLVPIKNINILN</sequence>
<dbReference type="AlphaFoldDB" id="A0A914MT38"/>